<protein>
    <submittedName>
        <fullName evidence="2">Uncharacterized protein</fullName>
    </submittedName>
</protein>
<organism evidence="2 3">
    <name type="scientific">Cellulomonas triticagri</name>
    <dbReference type="NCBI Taxonomy" id="2483352"/>
    <lineage>
        <taxon>Bacteria</taxon>
        <taxon>Bacillati</taxon>
        <taxon>Actinomycetota</taxon>
        <taxon>Actinomycetes</taxon>
        <taxon>Micrococcales</taxon>
        <taxon>Cellulomonadaceae</taxon>
        <taxon>Cellulomonas</taxon>
    </lineage>
</organism>
<reference evidence="2 3" key="1">
    <citation type="submission" date="2018-10" db="EMBL/GenBank/DDBJ databases">
        <title>Isolation, diversity and antifungal activity of actinobacteria from wheat.</title>
        <authorList>
            <person name="Han C."/>
        </authorList>
    </citation>
    <scope>NUCLEOTIDE SEQUENCE [LARGE SCALE GENOMIC DNA]</scope>
    <source>
        <strain evidence="2 3">NEAU-YY56</strain>
    </source>
</reference>
<evidence type="ECO:0000256" key="1">
    <source>
        <dbReference type="SAM" id="Phobius"/>
    </source>
</evidence>
<keyword evidence="3" id="KW-1185">Reference proteome</keyword>
<name>A0A3M2JB06_9CELL</name>
<dbReference type="EMBL" id="RFFI01000050">
    <property type="protein sequence ID" value="RMI09386.1"/>
    <property type="molecule type" value="Genomic_DNA"/>
</dbReference>
<comment type="caution">
    <text evidence="2">The sequence shown here is derived from an EMBL/GenBank/DDBJ whole genome shotgun (WGS) entry which is preliminary data.</text>
</comment>
<feature type="transmembrane region" description="Helical" evidence="1">
    <location>
        <begin position="179"/>
        <end position="204"/>
    </location>
</feature>
<evidence type="ECO:0000313" key="3">
    <source>
        <dbReference type="Proteomes" id="UP000269289"/>
    </source>
</evidence>
<keyword evidence="1" id="KW-0812">Transmembrane</keyword>
<feature type="transmembrane region" description="Helical" evidence="1">
    <location>
        <begin position="151"/>
        <end position="173"/>
    </location>
</feature>
<evidence type="ECO:0000313" key="2">
    <source>
        <dbReference type="EMBL" id="RMI09386.1"/>
    </source>
</evidence>
<keyword evidence="1" id="KW-0472">Membrane</keyword>
<accession>A0A3M2JB06</accession>
<feature type="transmembrane region" description="Helical" evidence="1">
    <location>
        <begin position="74"/>
        <end position="102"/>
    </location>
</feature>
<proteinExistence type="predicted"/>
<gene>
    <name evidence="2" type="ORF">EBM89_10415</name>
</gene>
<dbReference type="AlphaFoldDB" id="A0A3M2JB06"/>
<keyword evidence="1" id="KW-1133">Transmembrane helix</keyword>
<dbReference type="Proteomes" id="UP000269289">
    <property type="component" value="Unassembled WGS sequence"/>
</dbReference>
<feature type="transmembrane region" description="Helical" evidence="1">
    <location>
        <begin position="39"/>
        <end position="62"/>
    </location>
</feature>
<sequence length="238" mass="24985">MAGTTVGSAGSVTAGSMARVHRAGGPGPWQRCEAVCEELGFLGAAGSGLLVNVGVAVAVQRLDVLEIWVPARPVAVLVAVVVGLVAGLVVGLMLGGLGLWVAERYYRGRVWMAARELPVEELRSHVDLERWQGRSAAEMLPPEVPALRQRAALIAAAATAAPALLGPVLAWAPVVGWPWAWTAVPAVPVAACVAGAAVGAFLIAEDWWSRRRKRLERERSFAAIADLVAEPSQRGDGR</sequence>